<accession>A0A0U5EZI6</accession>
<dbReference type="AlphaFoldDB" id="A0A0U5EZI6"/>
<evidence type="ECO:0000313" key="2">
    <source>
        <dbReference type="Proteomes" id="UP000056109"/>
    </source>
</evidence>
<dbReference type="EMBL" id="LN606600">
    <property type="protein sequence ID" value="CEF41489.1"/>
    <property type="molecule type" value="Genomic_DNA"/>
</dbReference>
<organism evidence="1 2">
    <name type="scientific">Acetobacter senegalensis</name>
    <dbReference type="NCBI Taxonomy" id="446692"/>
    <lineage>
        <taxon>Bacteria</taxon>
        <taxon>Pseudomonadati</taxon>
        <taxon>Pseudomonadota</taxon>
        <taxon>Alphaproteobacteria</taxon>
        <taxon>Acetobacterales</taxon>
        <taxon>Acetobacteraceae</taxon>
        <taxon>Acetobacter</taxon>
    </lineage>
</organism>
<protein>
    <submittedName>
        <fullName evidence="1">Uncharacterized protein</fullName>
    </submittedName>
</protein>
<keyword evidence="2" id="KW-1185">Reference proteome</keyword>
<name>A0A0U5EZI6_9PROT</name>
<dbReference type="Proteomes" id="UP000056109">
    <property type="component" value="Chromosome I"/>
</dbReference>
<gene>
    <name evidence="1" type="ORF">ASN_2187</name>
</gene>
<sequence>MGWRDAPREYGPHKTFCNR</sequence>
<dbReference type="KEGG" id="asz:ASN_2187"/>
<reference evidence="2" key="1">
    <citation type="submission" date="2014-09" db="EMBL/GenBank/DDBJ databases">
        <authorList>
            <person name="Illeghems K.G."/>
        </authorList>
    </citation>
    <scope>NUCLEOTIDE SEQUENCE [LARGE SCALE GENOMIC DNA]</scope>
    <source>
        <strain evidence="2">108B</strain>
    </source>
</reference>
<proteinExistence type="predicted"/>
<evidence type="ECO:0000313" key="1">
    <source>
        <dbReference type="EMBL" id="CEF41489.1"/>
    </source>
</evidence>